<keyword evidence="2" id="KW-0472">Membrane</keyword>
<dbReference type="EMBL" id="WSUT01000005">
    <property type="protein sequence ID" value="MWC43215.1"/>
    <property type="molecule type" value="Genomic_DNA"/>
</dbReference>
<evidence type="ECO:0000256" key="2">
    <source>
        <dbReference type="SAM" id="Phobius"/>
    </source>
</evidence>
<protein>
    <submittedName>
        <fullName evidence="3">Uncharacterized protein</fullName>
    </submittedName>
</protein>
<accession>A0A6N8LQK6</accession>
<dbReference type="OrthoDB" id="10013544at2"/>
<feature type="transmembrane region" description="Helical" evidence="2">
    <location>
        <begin position="12"/>
        <end position="33"/>
    </location>
</feature>
<keyword evidence="2" id="KW-1133">Transmembrane helix</keyword>
<name>A0A6N8LQK6_9SPHN</name>
<feature type="region of interest" description="Disordered" evidence="1">
    <location>
        <begin position="102"/>
        <end position="138"/>
    </location>
</feature>
<comment type="caution">
    <text evidence="3">The sequence shown here is derived from an EMBL/GenBank/DDBJ whole genome shotgun (WGS) entry which is preliminary data.</text>
</comment>
<gene>
    <name evidence="3" type="ORF">GQR91_06000</name>
</gene>
<organism evidence="3 4">
    <name type="scientific">Sphingomonas carotinifaciens</name>
    <dbReference type="NCBI Taxonomy" id="1166323"/>
    <lineage>
        <taxon>Bacteria</taxon>
        <taxon>Pseudomonadati</taxon>
        <taxon>Pseudomonadota</taxon>
        <taxon>Alphaproteobacteria</taxon>
        <taxon>Sphingomonadales</taxon>
        <taxon>Sphingomonadaceae</taxon>
        <taxon>Sphingomonas</taxon>
    </lineage>
</organism>
<evidence type="ECO:0000313" key="4">
    <source>
        <dbReference type="Proteomes" id="UP000436801"/>
    </source>
</evidence>
<feature type="compositionally biased region" description="Basic and acidic residues" evidence="1">
    <location>
        <begin position="102"/>
        <end position="119"/>
    </location>
</feature>
<evidence type="ECO:0000256" key="1">
    <source>
        <dbReference type="SAM" id="MobiDB-lite"/>
    </source>
</evidence>
<feature type="transmembrane region" description="Helical" evidence="2">
    <location>
        <begin position="176"/>
        <end position="199"/>
    </location>
</feature>
<proteinExistence type="predicted"/>
<keyword evidence="2" id="KW-0812">Transmembrane</keyword>
<evidence type="ECO:0000313" key="3">
    <source>
        <dbReference type="EMBL" id="MWC43215.1"/>
    </source>
</evidence>
<dbReference type="Proteomes" id="UP000436801">
    <property type="component" value="Unassembled WGS sequence"/>
</dbReference>
<sequence>MHGLWLRGADPIVVIGLIFCSLLLVAVGGLAWYKLAPEVVEHRVQAYTVSHNAAPQTENVRTLPYQPVEEAVGREPDGSALLQVPGTSVHWRVPFILPSWKEADDGNERHEPAGDDTKSHAATSGAAGDAQRYSPGGYEPYCRNPQTSSDSDLCAQWAAVREMAIGNGIARSSLRFGLWTIMASIGAAALSLLGLVVAAQAVNIAAEASRGRGADDYRPLPAHVRVEPRLGFLGLRTIIEVVNDDHRPLRIGAVELIKNGRRARVTLASDSGGWLVPGNTSRFGMRVDEPLLRLRIWIEDTSGHCSISEHEFRRNAKHWEKASE</sequence>
<dbReference type="AlphaFoldDB" id="A0A6N8LQK6"/>
<reference evidence="3 4" key="1">
    <citation type="submission" date="2019-12" db="EMBL/GenBank/DDBJ databases">
        <authorList>
            <person name="Zheng J."/>
        </authorList>
    </citation>
    <scope>NUCLEOTIDE SEQUENCE [LARGE SCALE GENOMIC DNA]</scope>
    <source>
        <strain evidence="3 4">DSM 27347</strain>
    </source>
</reference>